<sequence>MLRGDSVMNHNFKGKFRPFNDSQNEVYRSRSGSFSEIRGKIEKRVNVRTYAKYLLQEGSTIEKRELLSCMKSELIILNKILVLGEKN</sequence>
<accession>A0A1G1ZG17</accession>
<name>A0A1G1ZG17_9BACT</name>
<dbReference type="Proteomes" id="UP000177960">
    <property type="component" value="Unassembled WGS sequence"/>
</dbReference>
<gene>
    <name evidence="1" type="ORF">A3B92_01545</name>
</gene>
<evidence type="ECO:0000313" key="1">
    <source>
        <dbReference type="EMBL" id="OGY63455.1"/>
    </source>
</evidence>
<organism evidence="1 2">
    <name type="scientific">Candidatus Harrisonbacteria bacterium RIFCSPHIGHO2_02_FULL_42_16</name>
    <dbReference type="NCBI Taxonomy" id="1798404"/>
    <lineage>
        <taxon>Bacteria</taxon>
        <taxon>Candidatus Harrisoniibacteriota</taxon>
    </lineage>
</organism>
<dbReference type="EMBL" id="MHJG01000022">
    <property type="protein sequence ID" value="OGY63455.1"/>
    <property type="molecule type" value="Genomic_DNA"/>
</dbReference>
<evidence type="ECO:0000313" key="2">
    <source>
        <dbReference type="Proteomes" id="UP000177960"/>
    </source>
</evidence>
<dbReference type="STRING" id="1798404.A3B92_01545"/>
<protein>
    <submittedName>
        <fullName evidence="1">Uncharacterized protein</fullName>
    </submittedName>
</protein>
<comment type="caution">
    <text evidence="1">The sequence shown here is derived from an EMBL/GenBank/DDBJ whole genome shotgun (WGS) entry which is preliminary data.</text>
</comment>
<reference evidence="1 2" key="1">
    <citation type="journal article" date="2016" name="Nat. Commun.">
        <title>Thousands of microbial genomes shed light on interconnected biogeochemical processes in an aquifer system.</title>
        <authorList>
            <person name="Anantharaman K."/>
            <person name="Brown C.T."/>
            <person name="Hug L.A."/>
            <person name="Sharon I."/>
            <person name="Castelle C.J."/>
            <person name="Probst A.J."/>
            <person name="Thomas B.C."/>
            <person name="Singh A."/>
            <person name="Wilkins M.J."/>
            <person name="Karaoz U."/>
            <person name="Brodie E.L."/>
            <person name="Williams K.H."/>
            <person name="Hubbard S.S."/>
            <person name="Banfield J.F."/>
        </authorList>
    </citation>
    <scope>NUCLEOTIDE SEQUENCE [LARGE SCALE GENOMIC DNA]</scope>
</reference>
<proteinExistence type="predicted"/>
<dbReference type="AlphaFoldDB" id="A0A1G1ZG17"/>